<sequence>MAMLFLRVISTIGGSSSSTAGNIHQRNAIFVFGVCLFFHFRSSTPHADDEPHRAPIEYDGYDVATSPPSQFHHLHLLVEFIKYHYNEEIIIITTTTTCLRMNFSPPDNTDIGGLNNGKYLLLIVLSACIWIFSIPPEFRRARFCTDEDVRLYPEKHCTTFNAWKTGIAEYYANGGGVHFDFSIEGK</sequence>
<dbReference type="AlphaFoldDB" id="A0ABD3M0W6"/>
<protein>
    <submittedName>
        <fullName evidence="1">Uncharacterized protein</fullName>
    </submittedName>
</protein>
<accession>A0ABD3M0W6</accession>
<proteinExistence type="predicted"/>
<name>A0ABD3M0W6_9STRA</name>
<reference evidence="1 2" key="1">
    <citation type="submission" date="2024-10" db="EMBL/GenBank/DDBJ databases">
        <title>Updated reference genomes for cyclostephanoid diatoms.</title>
        <authorList>
            <person name="Roberts W.R."/>
            <person name="Alverson A.J."/>
        </authorList>
    </citation>
    <scope>NUCLEOTIDE SEQUENCE [LARGE SCALE GENOMIC DNA]</scope>
    <source>
        <strain evidence="1 2">AJA232-27</strain>
    </source>
</reference>
<dbReference type="EMBL" id="JALLBG020000306">
    <property type="protein sequence ID" value="KAL3756386.1"/>
    <property type="molecule type" value="Genomic_DNA"/>
</dbReference>
<dbReference type="Proteomes" id="UP001530293">
    <property type="component" value="Unassembled WGS sequence"/>
</dbReference>
<evidence type="ECO:0000313" key="1">
    <source>
        <dbReference type="EMBL" id="KAL3756386.1"/>
    </source>
</evidence>
<organism evidence="1 2">
    <name type="scientific">Discostella pseudostelligera</name>
    <dbReference type="NCBI Taxonomy" id="259834"/>
    <lineage>
        <taxon>Eukaryota</taxon>
        <taxon>Sar</taxon>
        <taxon>Stramenopiles</taxon>
        <taxon>Ochrophyta</taxon>
        <taxon>Bacillariophyta</taxon>
        <taxon>Coscinodiscophyceae</taxon>
        <taxon>Thalassiosirophycidae</taxon>
        <taxon>Stephanodiscales</taxon>
        <taxon>Stephanodiscaceae</taxon>
        <taxon>Discostella</taxon>
    </lineage>
</organism>
<evidence type="ECO:0000313" key="2">
    <source>
        <dbReference type="Proteomes" id="UP001530293"/>
    </source>
</evidence>
<comment type="caution">
    <text evidence="1">The sequence shown here is derived from an EMBL/GenBank/DDBJ whole genome shotgun (WGS) entry which is preliminary data.</text>
</comment>
<gene>
    <name evidence="1" type="ORF">ACHAWU_003459</name>
</gene>
<keyword evidence="2" id="KW-1185">Reference proteome</keyword>